<dbReference type="InterPro" id="IPR016181">
    <property type="entry name" value="Acyl_CoA_acyltransferase"/>
</dbReference>
<comment type="catalytic activity">
    <reaction evidence="4">
        <text>N-terminal L-arginyl-[protein] + L-leucyl-tRNA(Leu) = N-terminal L-leucyl-L-arginyl-[protein] + tRNA(Leu) + H(+)</text>
        <dbReference type="Rhea" id="RHEA:50416"/>
        <dbReference type="Rhea" id="RHEA-COMP:9613"/>
        <dbReference type="Rhea" id="RHEA-COMP:9622"/>
        <dbReference type="Rhea" id="RHEA-COMP:12672"/>
        <dbReference type="Rhea" id="RHEA-COMP:12673"/>
        <dbReference type="ChEBI" id="CHEBI:15378"/>
        <dbReference type="ChEBI" id="CHEBI:64719"/>
        <dbReference type="ChEBI" id="CHEBI:78442"/>
        <dbReference type="ChEBI" id="CHEBI:78494"/>
        <dbReference type="ChEBI" id="CHEBI:133044"/>
        <dbReference type="EC" id="2.3.2.6"/>
    </reaction>
</comment>
<evidence type="ECO:0000256" key="2">
    <source>
        <dbReference type="ARBA" id="ARBA00022679"/>
    </source>
</evidence>
<name>A0ABV7E0C6_9RHOB</name>
<keyword evidence="3 4" id="KW-0012">Acyltransferase</keyword>
<dbReference type="Gene3D" id="3.40.630.70">
    <property type="entry name" value="Leucyl/phenylalanyl-tRNA-protein transferase, C-terminal domain"/>
    <property type="match status" value="1"/>
</dbReference>
<evidence type="ECO:0000256" key="4">
    <source>
        <dbReference type="HAMAP-Rule" id="MF_00688"/>
    </source>
</evidence>
<comment type="catalytic activity">
    <reaction evidence="4">
        <text>N-terminal L-lysyl-[protein] + L-leucyl-tRNA(Leu) = N-terminal L-leucyl-L-lysyl-[protein] + tRNA(Leu) + H(+)</text>
        <dbReference type="Rhea" id="RHEA:12340"/>
        <dbReference type="Rhea" id="RHEA-COMP:9613"/>
        <dbReference type="Rhea" id="RHEA-COMP:9622"/>
        <dbReference type="Rhea" id="RHEA-COMP:12670"/>
        <dbReference type="Rhea" id="RHEA-COMP:12671"/>
        <dbReference type="ChEBI" id="CHEBI:15378"/>
        <dbReference type="ChEBI" id="CHEBI:65249"/>
        <dbReference type="ChEBI" id="CHEBI:78442"/>
        <dbReference type="ChEBI" id="CHEBI:78494"/>
        <dbReference type="ChEBI" id="CHEBI:133043"/>
        <dbReference type="EC" id="2.3.2.6"/>
    </reaction>
</comment>
<dbReference type="EMBL" id="JBHRSM010000025">
    <property type="protein sequence ID" value="MFC3087628.1"/>
    <property type="molecule type" value="Genomic_DNA"/>
</dbReference>
<comment type="function">
    <text evidence="4">Functions in the N-end rule pathway of protein degradation where it conjugates Leu, Phe and, less efficiently, Met from aminoacyl-tRNAs to the N-termini of proteins containing an N-terminal arginine or lysine.</text>
</comment>
<keyword evidence="6" id="KW-1185">Reference proteome</keyword>
<comment type="subcellular location">
    <subcellularLocation>
        <location evidence="4">Cytoplasm</location>
    </subcellularLocation>
</comment>
<dbReference type="SUPFAM" id="SSF55729">
    <property type="entry name" value="Acyl-CoA N-acyltransferases (Nat)"/>
    <property type="match status" value="1"/>
</dbReference>
<keyword evidence="1 4" id="KW-0963">Cytoplasm</keyword>
<evidence type="ECO:0000256" key="3">
    <source>
        <dbReference type="ARBA" id="ARBA00023315"/>
    </source>
</evidence>
<dbReference type="InterPro" id="IPR042203">
    <property type="entry name" value="Leu/Phe-tRNA_Trfase_C"/>
</dbReference>
<keyword evidence="2 4" id="KW-0808">Transferase</keyword>
<dbReference type="NCBIfam" id="TIGR00667">
    <property type="entry name" value="aat"/>
    <property type="match status" value="1"/>
</dbReference>
<dbReference type="PANTHER" id="PTHR30098">
    <property type="entry name" value="LEUCYL/PHENYLALANYL-TRNA--PROTEIN TRANSFERASE"/>
    <property type="match status" value="1"/>
</dbReference>
<evidence type="ECO:0000313" key="6">
    <source>
        <dbReference type="Proteomes" id="UP001595445"/>
    </source>
</evidence>
<protein>
    <recommendedName>
        <fullName evidence="4">Leucyl/phenylalanyl-tRNA--protein transferase</fullName>
        <ecNumber evidence="4">2.3.2.6</ecNumber>
    </recommendedName>
    <alternativeName>
        <fullName evidence="4">L/F-transferase</fullName>
    </alternativeName>
    <alternativeName>
        <fullName evidence="4">Leucyltransferase</fullName>
    </alternativeName>
    <alternativeName>
        <fullName evidence="4">Phenyalanyltransferase</fullName>
    </alternativeName>
</protein>
<comment type="caution">
    <text evidence="5">The sequence shown here is derived from an EMBL/GenBank/DDBJ whole genome shotgun (WGS) entry which is preliminary data.</text>
</comment>
<sequence>MPDPADEITPEILLRAYAMGIFPMAEGRDDPEIHWVDPRRRGILPLDGFRISRSLARRLRLGGFTVTADRAFAQVVDACAERDETWISRRIQSLYESLHALGHAHSIEVWQKDRLAGGVYGVTLGAAFFGESMFSRVPDASKVALAHAVRGLRADGFRLFDTQFLTPHLASLGAGEIPRASYHRLLKAALDGTARFEPASYSSGWAAASGRTQDSAQTS</sequence>
<dbReference type="PANTHER" id="PTHR30098:SF2">
    <property type="entry name" value="LEUCYL_PHENYLALANYL-TRNA--PROTEIN TRANSFERASE"/>
    <property type="match status" value="1"/>
</dbReference>
<dbReference type="HAMAP" id="MF_00688">
    <property type="entry name" value="Leu_Phe_trans"/>
    <property type="match status" value="1"/>
</dbReference>
<dbReference type="EC" id="2.3.2.6" evidence="4"/>
<evidence type="ECO:0000313" key="5">
    <source>
        <dbReference type="EMBL" id="MFC3087628.1"/>
    </source>
</evidence>
<dbReference type="Proteomes" id="UP001595445">
    <property type="component" value="Unassembled WGS sequence"/>
</dbReference>
<dbReference type="Pfam" id="PF03588">
    <property type="entry name" value="Leu_Phe_trans"/>
    <property type="match status" value="1"/>
</dbReference>
<proteinExistence type="inferred from homology"/>
<dbReference type="InterPro" id="IPR042221">
    <property type="entry name" value="Leu/Phe-tRNA_Trfase_N"/>
</dbReference>
<dbReference type="Gene3D" id="3.30.70.3550">
    <property type="entry name" value="Leucyl/phenylalanyl-tRNA-protein transferase, N-terminal domain"/>
    <property type="match status" value="1"/>
</dbReference>
<organism evidence="5 6">
    <name type="scientific">Tabrizicola soli</name>
    <dbReference type="NCBI Taxonomy" id="2185115"/>
    <lineage>
        <taxon>Bacteria</taxon>
        <taxon>Pseudomonadati</taxon>
        <taxon>Pseudomonadota</taxon>
        <taxon>Alphaproteobacteria</taxon>
        <taxon>Rhodobacterales</taxon>
        <taxon>Paracoccaceae</taxon>
        <taxon>Tabrizicola</taxon>
    </lineage>
</organism>
<accession>A0ABV7E0C6</accession>
<evidence type="ECO:0000256" key="1">
    <source>
        <dbReference type="ARBA" id="ARBA00022490"/>
    </source>
</evidence>
<dbReference type="GO" id="GO:0008914">
    <property type="term" value="F:leucyl-tRNA--protein transferase activity"/>
    <property type="evidence" value="ECO:0007669"/>
    <property type="project" value="UniProtKB-EC"/>
</dbReference>
<dbReference type="InterPro" id="IPR004616">
    <property type="entry name" value="Leu/Phe-tRNA_Trfase"/>
</dbReference>
<comment type="similarity">
    <text evidence="4">Belongs to the L/F-transferase family.</text>
</comment>
<reference evidence="6" key="1">
    <citation type="journal article" date="2019" name="Int. J. Syst. Evol. Microbiol.">
        <title>The Global Catalogue of Microorganisms (GCM) 10K type strain sequencing project: providing services to taxonomists for standard genome sequencing and annotation.</title>
        <authorList>
            <consortium name="The Broad Institute Genomics Platform"/>
            <consortium name="The Broad Institute Genome Sequencing Center for Infectious Disease"/>
            <person name="Wu L."/>
            <person name="Ma J."/>
        </authorList>
    </citation>
    <scope>NUCLEOTIDE SEQUENCE [LARGE SCALE GENOMIC DNA]</scope>
    <source>
        <strain evidence="6">KCTC 62102</strain>
    </source>
</reference>
<gene>
    <name evidence="4 5" type="primary">aat</name>
    <name evidence="5" type="ORF">ACFOD6_16390</name>
</gene>
<dbReference type="RefSeq" id="WP_197641454.1">
    <property type="nucleotide sequence ID" value="NZ_JAEACP010000001.1"/>
</dbReference>
<comment type="catalytic activity">
    <reaction evidence="4">
        <text>L-phenylalanyl-tRNA(Phe) + an N-terminal L-alpha-aminoacyl-[protein] = an N-terminal L-phenylalanyl-L-alpha-aminoacyl-[protein] + tRNA(Phe)</text>
        <dbReference type="Rhea" id="RHEA:43632"/>
        <dbReference type="Rhea" id="RHEA-COMP:9668"/>
        <dbReference type="Rhea" id="RHEA-COMP:9699"/>
        <dbReference type="Rhea" id="RHEA-COMP:10636"/>
        <dbReference type="Rhea" id="RHEA-COMP:10637"/>
        <dbReference type="ChEBI" id="CHEBI:78442"/>
        <dbReference type="ChEBI" id="CHEBI:78531"/>
        <dbReference type="ChEBI" id="CHEBI:78597"/>
        <dbReference type="ChEBI" id="CHEBI:83561"/>
        <dbReference type="EC" id="2.3.2.6"/>
    </reaction>
</comment>